<dbReference type="AlphaFoldDB" id="A0A8K0C9Y3"/>
<feature type="transmembrane region" description="Helical" evidence="1">
    <location>
        <begin position="51"/>
        <end position="72"/>
    </location>
</feature>
<sequence length="155" mass="17592">MLCTFKKFVSKCCLCIPLKTGCIVIAVLNVIDAGLDIFLRQVVMKMGWHKILGIVLCSVEAFMGMIFIYGVIKKLAWIVKLYIQLVAFVIFIGMLELSNAYISPETLATKPEHIKHNLMVLTITYTIHGIIYLYFLVVICSYYVEITDDIQAEES</sequence>
<evidence type="ECO:0000256" key="1">
    <source>
        <dbReference type="SAM" id="Phobius"/>
    </source>
</evidence>
<keyword evidence="1" id="KW-0812">Transmembrane</keyword>
<gene>
    <name evidence="2" type="ORF">ILUMI_24733</name>
</gene>
<protein>
    <submittedName>
        <fullName evidence="2">Uncharacterized protein</fullName>
    </submittedName>
</protein>
<dbReference type="OrthoDB" id="2354286at2759"/>
<comment type="caution">
    <text evidence="2">The sequence shown here is derived from an EMBL/GenBank/DDBJ whole genome shotgun (WGS) entry which is preliminary data.</text>
</comment>
<keyword evidence="3" id="KW-1185">Reference proteome</keyword>
<name>A0A8K0C9Y3_IGNLU</name>
<organism evidence="2 3">
    <name type="scientific">Ignelater luminosus</name>
    <name type="common">Cucubano</name>
    <name type="synonym">Pyrophorus luminosus</name>
    <dbReference type="NCBI Taxonomy" id="2038154"/>
    <lineage>
        <taxon>Eukaryota</taxon>
        <taxon>Metazoa</taxon>
        <taxon>Ecdysozoa</taxon>
        <taxon>Arthropoda</taxon>
        <taxon>Hexapoda</taxon>
        <taxon>Insecta</taxon>
        <taxon>Pterygota</taxon>
        <taxon>Neoptera</taxon>
        <taxon>Endopterygota</taxon>
        <taxon>Coleoptera</taxon>
        <taxon>Polyphaga</taxon>
        <taxon>Elateriformia</taxon>
        <taxon>Elateroidea</taxon>
        <taxon>Elateridae</taxon>
        <taxon>Agrypninae</taxon>
        <taxon>Pyrophorini</taxon>
        <taxon>Ignelater</taxon>
    </lineage>
</organism>
<feature type="transmembrane region" description="Helical" evidence="1">
    <location>
        <begin position="81"/>
        <end position="102"/>
    </location>
</feature>
<evidence type="ECO:0000313" key="3">
    <source>
        <dbReference type="Proteomes" id="UP000801492"/>
    </source>
</evidence>
<keyword evidence="1" id="KW-1133">Transmembrane helix</keyword>
<keyword evidence="1" id="KW-0472">Membrane</keyword>
<feature type="transmembrane region" description="Helical" evidence="1">
    <location>
        <begin position="122"/>
        <end position="144"/>
    </location>
</feature>
<proteinExistence type="predicted"/>
<feature type="transmembrane region" description="Helical" evidence="1">
    <location>
        <begin position="12"/>
        <end position="31"/>
    </location>
</feature>
<dbReference type="Proteomes" id="UP000801492">
    <property type="component" value="Unassembled WGS sequence"/>
</dbReference>
<dbReference type="EMBL" id="VTPC01090739">
    <property type="protein sequence ID" value="KAF2881447.1"/>
    <property type="molecule type" value="Genomic_DNA"/>
</dbReference>
<reference evidence="2" key="1">
    <citation type="submission" date="2019-08" db="EMBL/GenBank/DDBJ databases">
        <title>The genome of the North American firefly Photinus pyralis.</title>
        <authorList>
            <consortium name="Photinus pyralis genome working group"/>
            <person name="Fallon T.R."/>
            <person name="Sander Lower S.E."/>
            <person name="Weng J.-K."/>
        </authorList>
    </citation>
    <scope>NUCLEOTIDE SEQUENCE</scope>
    <source>
        <strain evidence="2">TRF0915ILg1</strain>
        <tissue evidence="2">Whole body</tissue>
    </source>
</reference>
<accession>A0A8K0C9Y3</accession>
<evidence type="ECO:0000313" key="2">
    <source>
        <dbReference type="EMBL" id="KAF2881447.1"/>
    </source>
</evidence>